<organism evidence="1 2">
    <name type="scientific">Stephania yunnanensis</name>
    <dbReference type="NCBI Taxonomy" id="152371"/>
    <lineage>
        <taxon>Eukaryota</taxon>
        <taxon>Viridiplantae</taxon>
        <taxon>Streptophyta</taxon>
        <taxon>Embryophyta</taxon>
        <taxon>Tracheophyta</taxon>
        <taxon>Spermatophyta</taxon>
        <taxon>Magnoliopsida</taxon>
        <taxon>Ranunculales</taxon>
        <taxon>Menispermaceae</taxon>
        <taxon>Menispermoideae</taxon>
        <taxon>Cissampelideae</taxon>
        <taxon>Stephania</taxon>
    </lineage>
</organism>
<dbReference type="EMBL" id="JBBNAF010000005">
    <property type="protein sequence ID" value="KAK9142939.1"/>
    <property type="molecule type" value="Genomic_DNA"/>
</dbReference>
<evidence type="ECO:0000313" key="2">
    <source>
        <dbReference type="Proteomes" id="UP001420932"/>
    </source>
</evidence>
<reference evidence="1 2" key="1">
    <citation type="submission" date="2024-01" db="EMBL/GenBank/DDBJ databases">
        <title>Genome assemblies of Stephania.</title>
        <authorList>
            <person name="Yang L."/>
        </authorList>
    </citation>
    <scope>NUCLEOTIDE SEQUENCE [LARGE SCALE GENOMIC DNA]</scope>
    <source>
        <strain evidence="1">YNDBR</strain>
        <tissue evidence="1">Leaf</tissue>
    </source>
</reference>
<evidence type="ECO:0000313" key="1">
    <source>
        <dbReference type="EMBL" id="KAK9142939.1"/>
    </source>
</evidence>
<proteinExistence type="predicted"/>
<comment type="caution">
    <text evidence="1">The sequence shown here is derived from an EMBL/GenBank/DDBJ whole genome shotgun (WGS) entry which is preliminary data.</text>
</comment>
<protein>
    <submittedName>
        <fullName evidence="1">Uncharacterized protein</fullName>
    </submittedName>
</protein>
<dbReference type="AlphaFoldDB" id="A0AAP0K011"/>
<gene>
    <name evidence="1" type="ORF">Syun_012339</name>
</gene>
<name>A0AAP0K011_9MAGN</name>
<sequence length="61" mass="6439">MFGKVGGRTNTRGWSSLLSIFGVSDFSELTLMFISSSLSFSAMTISGSIGKTSHSSDVSIK</sequence>
<accession>A0AAP0K011</accession>
<dbReference type="Proteomes" id="UP001420932">
    <property type="component" value="Unassembled WGS sequence"/>
</dbReference>
<keyword evidence="2" id="KW-1185">Reference proteome</keyword>